<dbReference type="PROSITE" id="PS50048">
    <property type="entry name" value="ZN2_CY6_FUNGAL_2"/>
    <property type="match status" value="1"/>
</dbReference>
<evidence type="ECO:0000259" key="2">
    <source>
        <dbReference type="PROSITE" id="PS50048"/>
    </source>
</evidence>
<keyword evidence="1" id="KW-0539">Nucleus</keyword>
<dbReference type="SUPFAM" id="SSF57701">
    <property type="entry name" value="Zn2/Cys6 DNA-binding domain"/>
    <property type="match status" value="1"/>
</dbReference>
<reference evidence="3" key="1">
    <citation type="journal article" date="2021" name="Nat. Commun.">
        <title>Genetic determinants of endophytism in the Arabidopsis root mycobiome.</title>
        <authorList>
            <person name="Mesny F."/>
            <person name="Miyauchi S."/>
            <person name="Thiergart T."/>
            <person name="Pickel B."/>
            <person name="Atanasova L."/>
            <person name="Karlsson M."/>
            <person name="Huettel B."/>
            <person name="Barry K.W."/>
            <person name="Haridas S."/>
            <person name="Chen C."/>
            <person name="Bauer D."/>
            <person name="Andreopoulos W."/>
            <person name="Pangilinan J."/>
            <person name="LaButti K."/>
            <person name="Riley R."/>
            <person name="Lipzen A."/>
            <person name="Clum A."/>
            <person name="Drula E."/>
            <person name="Henrissat B."/>
            <person name="Kohler A."/>
            <person name="Grigoriev I.V."/>
            <person name="Martin F.M."/>
            <person name="Hacquard S."/>
        </authorList>
    </citation>
    <scope>NUCLEOTIDE SEQUENCE</scope>
    <source>
        <strain evidence="3">MPI-CAGE-AT-0021</strain>
    </source>
</reference>
<evidence type="ECO:0000313" key="3">
    <source>
        <dbReference type="EMBL" id="KAH7145578.1"/>
    </source>
</evidence>
<dbReference type="InterPro" id="IPR053178">
    <property type="entry name" value="Osmoadaptation_assoc"/>
</dbReference>
<dbReference type="Gene3D" id="4.10.240.10">
    <property type="entry name" value="Zn(2)-C6 fungal-type DNA-binding domain"/>
    <property type="match status" value="1"/>
</dbReference>
<protein>
    <recommendedName>
        <fullName evidence="2">Zn(2)-C6 fungal-type domain-containing protein</fullName>
    </recommendedName>
</protein>
<dbReference type="AlphaFoldDB" id="A0A9P9J7U3"/>
<sequence>MPVGPFDHRKKRFRCGPCSTSHLKCSGTLPCSNCEKRGASCTYPNQKPANAPILIDRGKQKTLASYGAPAAVVRRVQVNASPRADPALFYFYYFDIFLRKNSFSCQGKSSVDIKELMQRSTCGGYLKDAVLSLGAMEAVKLRSNDGPSQNETYRFALNSYMRSVAGLRDALEYHSHEPQLRHNVLWTTLLLGLFELMSDSTGQGWVQHIVHGTSKALVASGPNACHSSFGKRFFTEVKIFEVCRAIVFNEPTFLAQPKWRALSSKFQADLSDPEIHPLDELLDIIVACSSLRVRVDGFIYESQPTTAELLTTEAQDISIESFVQRAALIEWNARNAQMLLASTKVGVVFEGDDFLLLANIFFAATSIYLSGVFDYEITYWQNIEIPVATLTEDEIQVHVQTILNMSKFVLDSSSVSPVLLLFPLRVAGARSWRLSQQKCILELLDKVEMTFSVAAAFKFELGNLWATFV</sequence>
<dbReference type="PANTHER" id="PTHR38111:SF2">
    <property type="entry name" value="FINGER DOMAIN PROTEIN, PUTATIVE (AFU_ORTHOLOGUE AFUA_1G01560)-RELATED"/>
    <property type="match status" value="1"/>
</dbReference>
<dbReference type="Pfam" id="PF11951">
    <property type="entry name" value="Fungal_trans_2"/>
    <property type="match status" value="1"/>
</dbReference>
<dbReference type="Proteomes" id="UP000717696">
    <property type="component" value="Unassembled WGS sequence"/>
</dbReference>
<evidence type="ECO:0000313" key="4">
    <source>
        <dbReference type="Proteomes" id="UP000717696"/>
    </source>
</evidence>
<evidence type="ECO:0000256" key="1">
    <source>
        <dbReference type="ARBA" id="ARBA00023242"/>
    </source>
</evidence>
<gene>
    <name evidence="3" type="ORF">B0J13DRAFT_323387</name>
</gene>
<proteinExistence type="predicted"/>
<dbReference type="InterPro" id="IPR021858">
    <property type="entry name" value="Fun_TF"/>
</dbReference>
<dbReference type="InterPro" id="IPR001138">
    <property type="entry name" value="Zn2Cys6_DnaBD"/>
</dbReference>
<feature type="domain" description="Zn(2)-C6 fungal-type" evidence="2">
    <location>
        <begin position="14"/>
        <end position="43"/>
    </location>
</feature>
<comment type="caution">
    <text evidence="3">The sequence shown here is derived from an EMBL/GenBank/DDBJ whole genome shotgun (WGS) entry which is preliminary data.</text>
</comment>
<keyword evidence="4" id="KW-1185">Reference proteome</keyword>
<dbReference type="SMART" id="SM00066">
    <property type="entry name" value="GAL4"/>
    <property type="match status" value="1"/>
</dbReference>
<dbReference type="GO" id="GO:0000981">
    <property type="term" value="F:DNA-binding transcription factor activity, RNA polymerase II-specific"/>
    <property type="evidence" value="ECO:0007669"/>
    <property type="project" value="InterPro"/>
</dbReference>
<dbReference type="CDD" id="cd00067">
    <property type="entry name" value="GAL4"/>
    <property type="match status" value="1"/>
</dbReference>
<organism evidence="3 4">
    <name type="scientific">Dactylonectria estremocensis</name>
    <dbReference type="NCBI Taxonomy" id="1079267"/>
    <lineage>
        <taxon>Eukaryota</taxon>
        <taxon>Fungi</taxon>
        <taxon>Dikarya</taxon>
        <taxon>Ascomycota</taxon>
        <taxon>Pezizomycotina</taxon>
        <taxon>Sordariomycetes</taxon>
        <taxon>Hypocreomycetidae</taxon>
        <taxon>Hypocreales</taxon>
        <taxon>Nectriaceae</taxon>
        <taxon>Dactylonectria</taxon>
    </lineage>
</organism>
<dbReference type="GO" id="GO:0008270">
    <property type="term" value="F:zinc ion binding"/>
    <property type="evidence" value="ECO:0007669"/>
    <property type="project" value="InterPro"/>
</dbReference>
<dbReference type="Pfam" id="PF00172">
    <property type="entry name" value="Zn_clus"/>
    <property type="match status" value="1"/>
</dbReference>
<dbReference type="EMBL" id="JAGMUU010000009">
    <property type="protein sequence ID" value="KAH7145578.1"/>
    <property type="molecule type" value="Genomic_DNA"/>
</dbReference>
<dbReference type="InterPro" id="IPR036864">
    <property type="entry name" value="Zn2-C6_fun-type_DNA-bd_sf"/>
</dbReference>
<accession>A0A9P9J7U3</accession>
<dbReference type="PANTHER" id="PTHR38111">
    <property type="entry name" value="ZN(2)-C6 FUNGAL-TYPE DOMAIN-CONTAINING PROTEIN-RELATED"/>
    <property type="match status" value="1"/>
</dbReference>
<name>A0A9P9J7U3_9HYPO</name>
<dbReference type="OrthoDB" id="194358at2759"/>